<sequence length="45" mass="5336">MFITLVATDDKSLRIAEIANALVLIEKLWKRFMMEQLKVSQFQCY</sequence>
<reference evidence="1 2" key="1">
    <citation type="submission" date="2015-11" db="EMBL/GenBank/DDBJ databases">
        <title>Draft genome sequences of new species of the genus Lactobacillus isolated from orchardgrass silage.</title>
        <authorList>
            <person name="Tohno M."/>
            <person name="Tanizawa Y."/>
            <person name="Arita M."/>
        </authorList>
    </citation>
    <scope>NUCLEOTIDE SEQUENCE [LARGE SCALE GENOMIC DNA]</scope>
    <source>
        <strain evidence="1 2">IWT30</strain>
    </source>
</reference>
<dbReference type="Proteomes" id="UP000198374">
    <property type="component" value="Unassembled WGS sequence"/>
</dbReference>
<keyword evidence="2" id="KW-1185">Reference proteome</keyword>
<comment type="caution">
    <text evidence="1">The sequence shown here is derived from an EMBL/GenBank/DDBJ whole genome shotgun (WGS) entry which is preliminary data.</text>
</comment>
<accession>A0A1Z5I9U7</accession>
<evidence type="ECO:0000313" key="2">
    <source>
        <dbReference type="Proteomes" id="UP000198374"/>
    </source>
</evidence>
<name>A0A1Z5I9U7_9LACO</name>
<dbReference type="EMBL" id="BCMF01000001">
    <property type="protein sequence ID" value="GAW98320.1"/>
    <property type="molecule type" value="Genomic_DNA"/>
</dbReference>
<gene>
    <name evidence="1" type="ORF">IWT30_00264</name>
</gene>
<proteinExistence type="predicted"/>
<dbReference type="AlphaFoldDB" id="A0A1Z5I9U7"/>
<evidence type="ECO:0000313" key="1">
    <source>
        <dbReference type="EMBL" id="GAW98320.1"/>
    </source>
</evidence>
<protein>
    <submittedName>
        <fullName evidence="1">Uncharacterized protein</fullName>
    </submittedName>
</protein>
<organism evidence="1 2">
    <name type="scientific">Secundilactobacillus mixtipabuli</name>
    <dbReference type="NCBI Taxonomy" id="1435342"/>
    <lineage>
        <taxon>Bacteria</taxon>
        <taxon>Bacillati</taxon>
        <taxon>Bacillota</taxon>
        <taxon>Bacilli</taxon>
        <taxon>Lactobacillales</taxon>
        <taxon>Lactobacillaceae</taxon>
        <taxon>Secundilactobacillus</taxon>
    </lineage>
</organism>